<sequence length="44" mass="4933">MGLTAVLTSYGTPQRSQQDPNPGGSEYNFNMLPPLEFESRWGRC</sequence>
<accession>A0A3S5FD65</accession>
<name>A0A3S5FD65_9PLAT</name>
<organism evidence="2 3">
    <name type="scientific">Protopolystoma xenopodis</name>
    <dbReference type="NCBI Taxonomy" id="117903"/>
    <lineage>
        <taxon>Eukaryota</taxon>
        <taxon>Metazoa</taxon>
        <taxon>Spiralia</taxon>
        <taxon>Lophotrochozoa</taxon>
        <taxon>Platyhelminthes</taxon>
        <taxon>Monogenea</taxon>
        <taxon>Polyopisthocotylea</taxon>
        <taxon>Polystomatidea</taxon>
        <taxon>Polystomatidae</taxon>
        <taxon>Protopolystoma</taxon>
    </lineage>
</organism>
<evidence type="ECO:0000313" key="3">
    <source>
        <dbReference type="Proteomes" id="UP000784294"/>
    </source>
</evidence>
<protein>
    <submittedName>
        <fullName evidence="2">Uncharacterized protein</fullName>
    </submittedName>
</protein>
<dbReference type="AlphaFoldDB" id="A0A3S5FD65"/>
<feature type="region of interest" description="Disordered" evidence="1">
    <location>
        <begin position="1"/>
        <end position="30"/>
    </location>
</feature>
<feature type="compositionally biased region" description="Polar residues" evidence="1">
    <location>
        <begin position="1"/>
        <end position="20"/>
    </location>
</feature>
<gene>
    <name evidence="2" type="ORF">PXEA_LOCUS10356</name>
</gene>
<evidence type="ECO:0000313" key="2">
    <source>
        <dbReference type="EMBL" id="VEL16916.1"/>
    </source>
</evidence>
<dbReference type="EMBL" id="CAAALY010030379">
    <property type="protein sequence ID" value="VEL16916.1"/>
    <property type="molecule type" value="Genomic_DNA"/>
</dbReference>
<proteinExistence type="predicted"/>
<evidence type="ECO:0000256" key="1">
    <source>
        <dbReference type="SAM" id="MobiDB-lite"/>
    </source>
</evidence>
<reference evidence="2" key="1">
    <citation type="submission" date="2018-11" db="EMBL/GenBank/DDBJ databases">
        <authorList>
            <consortium name="Pathogen Informatics"/>
        </authorList>
    </citation>
    <scope>NUCLEOTIDE SEQUENCE</scope>
</reference>
<dbReference type="Proteomes" id="UP000784294">
    <property type="component" value="Unassembled WGS sequence"/>
</dbReference>
<keyword evidence="3" id="KW-1185">Reference proteome</keyword>
<comment type="caution">
    <text evidence="2">The sequence shown here is derived from an EMBL/GenBank/DDBJ whole genome shotgun (WGS) entry which is preliminary data.</text>
</comment>